<proteinExistence type="predicted"/>
<keyword evidence="1" id="KW-0812">Transmembrane</keyword>
<evidence type="ECO:0000313" key="2">
    <source>
        <dbReference type="EMBL" id="MFB9094928.1"/>
    </source>
</evidence>
<sequence>MNNYIKYSCRFLVIFGLFSCMISCSKESNEDASAMVKVALRNVGHQLLSINQDSISVVKPIVKIENSQYQLSFEEQLEINPDSLIVFLKNSFQKANLPQHYLVEVLQCKDNEVAYSFQMKQNIEKGIVPCRGRQLKKDCYLINVRFAKRIETNCSYSYIWLVSIFLFGIFGIITFFYFKRKTKVSSEENSESFTFIGTYKFYPEQNKLIKEAVRSVFPKKNVNC</sequence>
<keyword evidence="3" id="KW-1185">Reference proteome</keyword>
<feature type="transmembrane region" description="Helical" evidence="1">
    <location>
        <begin position="158"/>
        <end position="178"/>
    </location>
</feature>
<evidence type="ECO:0000313" key="3">
    <source>
        <dbReference type="Proteomes" id="UP001589607"/>
    </source>
</evidence>
<keyword evidence="1" id="KW-0472">Membrane</keyword>
<name>A0ABV5GHS6_9FLAO</name>
<organism evidence="2 3">
    <name type="scientific">Flavobacterium jumunjinense</name>
    <dbReference type="NCBI Taxonomy" id="998845"/>
    <lineage>
        <taxon>Bacteria</taxon>
        <taxon>Pseudomonadati</taxon>
        <taxon>Bacteroidota</taxon>
        <taxon>Flavobacteriia</taxon>
        <taxon>Flavobacteriales</taxon>
        <taxon>Flavobacteriaceae</taxon>
        <taxon>Flavobacterium</taxon>
    </lineage>
</organism>
<accession>A0ABV5GHS6</accession>
<evidence type="ECO:0000256" key="1">
    <source>
        <dbReference type="SAM" id="Phobius"/>
    </source>
</evidence>
<keyword evidence="1" id="KW-1133">Transmembrane helix</keyword>
<gene>
    <name evidence="2" type="ORF">ACFFVF_00235</name>
</gene>
<dbReference type="RefSeq" id="WP_236454436.1">
    <property type="nucleotide sequence ID" value="NZ_CBCSGE010000007.1"/>
</dbReference>
<protein>
    <submittedName>
        <fullName evidence="2">Winged helix family transcriptional regulator</fullName>
    </submittedName>
</protein>
<dbReference type="EMBL" id="JBHMEY010000001">
    <property type="protein sequence ID" value="MFB9094928.1"/>
    <property type="molecule type" value="Genomic_DNA"/>
</dbReference>
<dbReference type="Proteomes" id="UP001589607">
    <property type="component" value="Unassembled WGS sequence"/>
</dbReference>
<reference evidence="2 3" key="1">
    <citation type="submission" date="2024-09" db="EMBL/GenBank/DDBJ databases">
        <authorList>
            <person name="Sun Q."/>
            <person name="Mori K."/>
        </authorList>
    </citation>
    <scope>NUCLEOTIDE SEQUENCE [LARGE SCALE GENOMIC DNA]</scope>
    <source>
        <strain evidence="2 3">CECT 7955</strain>
    </source>
</reference>
<comment type="caution">
    <text evidence="2">The sequence shown here is derived from an EMBL/GenBank/DDBJ whole genome shotgun (WGS) entry which is preliminary data.</text>
</comment>